<keyword evidence="2" id="KW-1185">Reference proteome</keyword>
<comment type="caution">
    <text evidence="1">The sequence shown here is derived from an EMBL/GenBank/DDBJ whole genome shotgun (WGS) entry which is preliminary data.</text>
</comment>
<protein>
    <submittedName>
        <fullName evidence="1">Uncharacterized protein</fullName>
    </submittedName>
</protein>
<dbReference type="Proteomes" id="UP000735302">
    <property type="component" value="Unassembled WGS sequence"/>
</dbReference>
<organism evidence="1 2">
    <name type="scientific">Plakobranchus ocellatus</name>
    <dbReference type="NCBI Taxonomy" id="259542"/>
    <lineage>
        <taxon>Eukaryota</taxon>
        <taxon>Metazoa</taxon>
        <taxon>Spiralia</taxon>
        <taxon>Lophotrochozoa</taxon>
        <taxon>Mollusca</taxon>
        <taxon>Gastropoda</taxon>
        <taxon>Heterobranchia</taxon>
        <taxon>Euthyneura</taxon>
        <taxon>Panpulmonata</taxon>
        <taxon>Sacoglossa</taxon>
        <taxon>Placobranchoidea</taxon>
        <taxon>Plakobranchidae</taxon>
        <taxon>Plakobranchus</taxon>
    </lineage>
</organism>
<evidence type="ECO:0000313" key="2">
    <source>
        <dbReference type="Proteomes" id="UP000735302"/>
    </source>
</evidence>
<dbReference type="EMBL" id="BLXT01003731">
    <property type="protein sequence ID" value="GFO03881.1"/>
    <property type="molecule type" value="Genomic_DNA"/>
</dbReference>
<sequence>MLNAASFLLDSPPRISLTSSCDSVMIQRAPSSCDEMLKASSATAEAGDSRESCHLDLFPPREEMLWATLPYLRMQRLIGILSHAFEAAGQQSLCCEPLI</sequence>
<proteinExistence type="predicted"/>
<evidence type="ECO:0000313" key="1">
    <source>
        <dbReference type="EMBL" id="GFO03881.1"/>
    </source>
</evidence>
<accession>A0AAV3ZY49</accession>
<gene>
    <name evidence="1" type="ORF">PoB_003038600</name>
</gene>
<reference evidence="1 2" key="1">
    <citation type="journal article" date="2021" name="Elife">
        <title>Chloroplast acquisition without the gene transfer in kleptoplastic sea slugs, Plakobranchus ocellatus.</title>
        <authorList>
            <person name="Maeda T."/>
            <person name="Takahashi S."/>
            <person name="Yoshida T."/>
            <person name="Shimamura S."/>
            <person name="Takaki Y."/>
            <person name="Nagai Y."/>
            <person name="Toyoda A."/>
            <person name="Suzuki Y."/>
            <person name="Arimoto A."/>
            <person name="Ishii H."/>
            <person name="Satoh N."/>
            <person name="Nishiyama T."/>
            <person name="Hasebe M."/>
            <person name="Maruyama T."/>
            <person name="Minagawa J."/>
            <person name="Obokata J."/>
            <person name="Shigenobu S."/>
        </authorList>
    </citation>
    <scope>NUCLEOTIDE SEQUENCE [LARGE SCALE GENOMIC DNA]</scope>
</reference>
<name>A0AAV3ZY49_9GAST</name>
<dbReference type="AlphaFoldDB" id="A0AAV3ZY49"/>